<gene>
    <name evidence="2" type="ORF">LACBIDRAFT_298661</name>
</gene>
<evidence type="ECO:0000256" key="1">
    <source>
        <dbReference type="SAM" id="Phobius"/>
    </source>
</evidence>
<evidence type="ECO:0000313" key="2">
    <source>
        <dbReference type="EMBL" id="EDR07446.1"/>
    </source>
</evidence>
<dbReference type="InParanoid" id="B0DDC3"/>
<reference evidence="2 3" key="1">
    <citation type="journal article" date="2008" name="Nature">
        <title>The genome of Laccaria bicolor provides insights into mycorrhizal symbiosis.</title>
        <authorList>
            <person name="Martin F."/>
            <person name="Aerts A."/>
            <person name="Ahren D."/>
            <person name="Brun A."/>
            <person name="Danchin E.G.J."/>
            <person name="Duchaussoy F."/>
            <person name="Gibon J."/>
            <person name="Kohler A."/>
            <person name="Lindquist E."/>
            <person name="Pereda V."/>
            <person name="Salamov A."/>
            <person name="Shapiro H.J."/>
            <person name="Wuyts J."/>
            <person name="Blaudez D."/>
            <person name="Buee M."/>
            <person name="Brokstein P."/>
            <person name="Canbaeck B."/>
            <person name="Cohen D."/>
            <person name="Courty P.E."/>
            <person name="Coutinho P.M."/>
            <person name="Delaruelle C."/>
            <person name="Detter J.C."/>
            <person name="Deveau A."/>
            <person name="DiFazio S."/>
            <person name="Duplessis S."/>
            <person name="Fraissinet-Tachet L."/>
            <person name="Lucic E."/>
            <person name="Frey-Klett P."/>
            <person name="Fourrey C."/>
            <person name="Feussner I."/>
            <person name="Gay G."/>
            <person name="Grimwood J."/>
            <person name="Hoegger P.J."/>
            <person name="Jain P."/>
            <person name="Kilaru S."/>
            <person name="Labbe J."/>
            <person name="Lin Y.C."/>
            <person name="Legue V."/>
            <person name="Le Tacon F."/>
            <person name="Marmeisse R."/>
            <person name="Melayah D."/>
            <person name="Montanini B."/>
            <person name="Muratet M."/>
            <person name="Nehls U."/>
            <person name="Niculita-Hirzel H."/>
            <person name="Oudot-Le Secq M.P."/>
            <person name="Peter M."/>
            <person name="Quesneville H."/>
            <person name="Rajashekar B."/>
            <person name="Reich M."/>
            <person name="Rouhier N."/>
            <person name="Schmutz J."/>
            <person name="Yin T."/>
            <person name="Chalot M."/>
            <person name="Henrissat B."/>
            <person name="Kuees U."/>
            <person name="Lucas S."/>
            <person name="Van de Peer Y."/>
            <person name="Podila G.K."/>
            <person name="Polle A."/>
            <person name="Pukkila P.J."/>
            <person name="Richardson P.M."/>
            <person name="Rouze P."/>
            <person name="Sanders I.R."/>
            <person name="Stajich J.E."/>
            <person name="Tunlid A."/>
            <person name="Tuskan G."/>
            <person name="Grigoriev I.V."/>
        </authorList>
    </citation>
    <scope>NUCLEOTIDE SEQUENCE [LARGE SCALE GENOMIC DNA]</scope>
    <source>
        <strain evidence="3">S238N-H82 / ATCC MYA-4686</strain>
    </source>
</reference>
<dbReference type="EMBL" id="DS547104">
    <property type="protein sequence ID" value="EDR07446.1"/>
    <property type="molecule type" value="Genomic_DNA"/>
</dbReference>
<dbReference type="KEGG" id="lbc:LACBIDRAFT_298661"/>
<dbReference type="RefSeq" id="XP_001881838.1">
    <property type="nucleotide sequence ID" value="XM_001881803.1"/>
</dbReference>
<evidence type="ECO:0000313" key="3">
    <source>
        <dbReference type="Proteomes" id="UP000001194"/>
    </source>
</evidence>
<keyword evidence="1" id="KW-0812">Transmembrane</keyword>
<accession>B0DDC3</accession>
<organism evidence="3">
    <name type="scientific">Laccaria bicolor (strain S238N-H82 / ATCC MYA-4686)</name>
    <name type="common">Bicoloured deceiver</name>
    <name type="synonym">Laccaria laccata var. bicolor</name>
    <dbReference type="NCBI Taxonomy" id="486041"/>
    <lineage>
        <taxon>Eukaryota</taxon>
        <taxon>Fungi</taxon>
        <taxon>Dikarya</taxon>
        <taxon>Basidiomycota</taxon>
        <taxon>Agaricomycotina</taxon>
        <taxon>Agaricomycetes</taxon>
        <taxon>Agaricomycetidae</taxon>
        <taxon>Agaricales</taxon>
        <taxon>Agaricineae</taxon>
        <taxon>Hydnangiaceae</taxon>
        <taxon>Laccaria</taxon>
    </lineage>
</organism>
<keyword evidence="3" id="KW-1185">Reference proteome</keyword>
<protein>
    <submittedName>
        <fullName evidence="2">Predicted protein</fullName>
    </submittedName>
</protein>
<dbReference type="GeneID" id="6077515"/>
<dbReference type="Proteomes" id="UP000001194">
    <property type="component" value="Unassembled WGS sequence"/>
</dbReference>
<dbReference type="AlphaFoldDB" id="B0DDC3"/>
<keyword evidence="1" id="KW-0472">Membrane</keyword>
<name>B0DDC3_LACBS</name>
<feature type="transmembrane region" description="Helical" evidence="1">
    <location>
        <begin position="69"/>
        <end position="96"/>
    </location>
</feature>
<dbReference type="HOGENOM" id="CLU_595912_0_0_1"/>
<dbReference type="OrthoDB" id="1854502at2759"/>
<proteinExistence type="predicted"/>
<sequence length="459" mass="51301">MDARLTTRLTARVLLISDITDDFRRHFNLASGSGVNDRLEVGTGGLCSKTRPIEPTCNLWLLTFRGFTWYVFISGCCEFYVIYIPSVFAPIFLLSLRLHTLLPHRRSLLLHCRAPYSCHVFPLGVHIHEPLSRAFPSSTAMLLLYQPSMIPLMRPWASDYSSKMSVLPLYLVEPTSVICPTPPLLNDDSETTQGRRNCTPSCCRHHHTQRRPYLQVREIQSRVLSTIVAVGLTRLACDQVAFVSFLGPYHHGLKGHWKLGMRTCFRSTEHPRIHNPWGVTLEHLGYKVQARYCAATTMPDSSEPLSQVRLLAALRGAISPNRVHPPGSGTTPLHPVAPLGRVDAVNLVLEQENIDDSLRDGQGKTCREVARGKEVVRANDDSRSFLNASYCSLLRSHVLSPLSEAPLPSLLQLLAARRKDLRLIELAVPAGADVIIGNRKGKMTHEPAGKDDRVRVFLH</sequence>
<keyword evidence="1" id="KW-1133">Transmembrane helix</keyword>
<dbReference type="STRING" id="486041.B0DDC3"/>